<dbReference type="KEGG" id="dka:DKAM_0401"/>
<accession>B8D3P6</accession>
<sequence length="37" mass="4149">MIFVANSLLGYFIAIMLLKDTRKTCPPHGEDKVALNQ</sequence>
<organism evidence="1 2">
    <name type="scientific">Desulfurococcus amylolyticus (strain DSM 18924 / JCM 16383 / VKM B-2413 / 1221n)</name>
    <name type="common">Desulfurococcus kamchatkensis</name>
    <dbReference type="NCBI Taxonomy" id="490899"/>
    <lineage>
        <taxon>Archaea</taxon>
        <taxon>Thermoproteota</taxon>
        <taxon>Thermoprotei</taxon>
        <taxon>Desulfurococcales</taxon>
        <taxon>Desulfurococcaceae</taxon>
        <taxon>Desulfurococcus</taxon>
    </lineage>
</organism>
<name>B8D3P6_DESA1</name>
<proteinExistence type="predicted"/>
<dbReference type="Proteomes" id="UP000006903">
    <property type="component" value="Chromosome"/>
</dbReference>
<reference evidence="1 2" key="1">
    <citation type="journal article" date="2009" name="J. Bacteriol.">
        <title>Complete genome sequence of the anaerobic, protein-degrading hyperthermophilic crenarchaeon Desulfurococcus kamchatkensis.</title>
        <authorList>
            <person name="Ravin N.V."/>
            <person name="Mardanov A.V."/>
            <person name="Beletsky A.V."/>
            <person name="Kublanov I.V."/>
            <person name="Kolganova T.V."/>
            <person name="Lebedinsky A.V."/>
            <person name="Chernyh N.A."/>
            <person name="Bonch-Osmolovskaya E.A."/>
            <person name="Skryabin K.G."/>
        </authorList>
    </citation>
    <scope>NUCLEOTIDE SEQUENCE [LARGE SCALE GENOMIC DNA]</scope>
    <source>
        <strain evidence="2">DSM 18924 / JCM 16383 / VKM B-2413 / 1221n</strain>
    </source>
</reference>
<evidence type="ECO:0000313" key="2">
    <source>
        <dbReference type="Proteomes" id="UP000006903"/>
    </source>
</evidence>
<dbReference type="HOGENOM" id="CLU_3338269_0_0_2"/>
<dbReference type="AlphaFoldDB" id="B8D3P6"/>
<dbReference type="EMBL" id="CP001140">
    <property type="protein sequence ID" value="ACL10727.1"/>
    <property type="molecule type" value="Genomic_DNA"/>
</dbReference>
<protein>
    <submittedName>
        <fullName evidence="1">Uncharacterized protein</fullName>
    </submittedName>
</protein>
<gene>
    <name evidence="1" type="ordered locus">DKAM_0401</name>
</gene>
<evidence type="ECO:0000313" key="1">
    <source>
        <dbReference type="EMBL" id="ACL10727.1"/>
    </source>
</evidence>